<gene>
    <name evidence="3" type="primary">mobA</name>
</gene>
<feature type="compositionally biased region" description="Basic and acidic residues" evidence="1">
    <location>
        <begin position="784"/>
        <end position="805"/>
    </location>
</feature>
<dbReference type="InterPro" id="IPR005094">
    <property type="entry name" value="Endonuclease_MobA/VirD2"/>
</dbReference>
<evidence type="ECO:0000259" key="2">
    <source>
        <dbReference type="Pfam" id="PF03432"/>
    </source>
</evidence>
<feature type="compositionally biased region" description="Basic and acidic residues" evidence="1">
    <location>
        <begin position="269"/>
        <end position="282"/>
    </location>
</feature>
<accession>A0A1X9IUC5</accession>
<feature type="compositionally biased region" description="Basic and acidic residues" evidence="1">
    <location>
        <begin position="374"/>
        <end position="384"/>
    </location>
</feature>
<evidence type="ECO:0000313" key="3">
    <source>
        <dbReference type="EMBL" id="APU91770.1"/>
    </source>
</evidence>
<geneLocation type="plasmid" evidence="3">
    <name>pAB5</name>
</geneLocation>
<protein>
    <submittedName>
        <fullName evidence="3">MobA</fullName>
    </submittedName>
</protein>
<feature type="region of interest" description="Disordered" evidence="1">
    <location>
        <begin position="269"/>
        <end position="488"/>
    </location>
</feature>
<feature type="compositionally biased region" description="Basic and acidic residues" evidence="1">
    <location>
        <begin position="328"/>
        <end position="365"/>
    </location>
</feature>
<sequence>MKAKVSRGGGFRGALNYVFDVGKEATHTKNAERVGGNMAGNDPRELSREFSAVRQLRPDIGKPVWHCSLSLPPGERLSAEKWEAVTADFMQRMGFDQTNTPWVAVRHQDTDKDHIHIVASRVGLDGKVWLGQWEARRAIEATQELEHTHGLTLTPGLGDARAERRKLTDKEINMAVRTGDEPPRQRLQRLLDEAVKDKPTAPELADRLYAAGVGVRANLASTGRMNGFSFEVAGVPFKGSDLGKGYTWAGLQKSGVTYDEARDRAGLERFRPTVADRGERQDVAAVPEPDARGLEAPTGRSLDRDGADLGTAGPTPAGRDAGSGSLRQGDDHSAQDAGRADAADERERGEGVRAEGRGAGQDHLRPVQQPVRAGNEHQQHEGDRGAGGGLAGQSGERTAEYGASRHQTDRGSEQDAPAPLAAGAGADSGRGRGRDAGSDWASRFKQASAAKRRAADGGLGQRDLEQGHAQGARVAGTDRQSARELDPTAYLEASGYTVKREGRHLSVKAGGDEAYRVTRQQDGRWLWCDRYGNDGGDNIDLVREIEPGTGYAEAVYRLSGAPTVRQQPRPSEPKRQPPQLPAQGLAAREHGRDYLKGRGISPDTIEHAEKAGMVRYADGGVLFVGYDRTGTAQNATRRAIAPADPVQKRDLRGSDKIYPPILPGDPAKVWIVEGGPDALALHDIAKRSGQQPPTVIVSGGANVRSFLERDDVQAILKRAERVTVAGENEKNPEAQAKADAGHQKQAQRVAEITGREVRQWTPKPEQGKDLADINARQVAEIERKRQAEIEAERARNRELSRKSRGYDGPSFGR</sequence>
<feature type="compositionally biased region" description="Low complexity" evidence="1">
    <location>
        <begin position="416"/>
        <end position="427"/>
    </location>
</feature>
<proteinExistence type="predicted"/>
<organism evidence="3">
    <name type="scientific">Aeromonas caviae</name>
    <name type="common">Aeromonas punctata</name>
    <dbReference type="NCBI Taxonomy" id="648"/>
    <lineage>
        <taxon>Bacteria</taxon>
        <taxon>Pseudomonadati</taxon>
        <taxon>Pseudomonadota</taxon>
        <taxon>Gammaproteobacteria</taxon>
        <taxon>Aeromonadales</taxon>
        <taxon>Aeromonadaceae</taxon>
        <taxon>Aeromonas</taxon>
    </lineage>
</organism>
<feature type="region of interest" description="Disordered" evidence="1">
    <location>
        <begin position="563"/>
        <end position="587"/>
    </location>
</feature>
<evidence type="ECO:0000256" key="1">
    <source>
        <dbReference type="SAM" id="MobiDB-lite"/>
    </source>
</evidence>
<feature type="region of interest" description="Disordered" evidence="1">
    <location>
        <begin position="726"/>
        <end position="746"/>
    </location>
</feature>
<dbReference type="AlphaFoldDB" id="A0A1X9IUC5"/>
<dbReference type="Pfam" id="PF03432">
    <property type="entry name" value="Relaxase"/>
    <property type="match status" value="1"/>
</dbReference>
<feature type="domain" description="MobA/VirD2-like nuclease" evidence="2">
    <location>
        <begin position="27"/>
        <end position="151"/>
    </location>
</feature>
<dbReference type="EMBL" id="KU644674">
    <property type="protein sequence ID" value="APU91770.1"/>
    <property type="molecule type" value="Genomic_DNA"/>
</dbReference>
<name>A0A1X9IUC5_AERCA</name>
<keyword evidence="3" id="KW-0614">Plasmid</keyword>
<reference evidence="3" key="1">
    <citation type="journal article" date="2016" name="PLoS ONE">
        <title>High Prevalence of Plasmid-Mediated Quinolone Resistance and IncQ Plasmids Carrying qnrS2 Gene in Bacteria from Rivers near Hospitals and Aquaculture in China.</title>
        <authorList>
            <person name="Wen Y."/>
            <person name="Pu X."/>
            <person name="Zheng W."/>
            <person name="Hu G."/>
        </authorList>
    </citation>
    <scope>NUCLEOTIDE SEQUENCE</scope>
    <source>
        <strain evidence="3">AB5</strain>
        <plasmid evidence="3">pAB5</plasmid>
    </source>
</reference>
<feature type="region of interest" description="Disordered" evidence="1">
    <location>
        <begin position="784"/>
        <end position="813"/>
    </location>
</feature>